<evidence type="ECO:0000259" key="13">
    <source>
        <dbReference type="Pfam" id="PF07731"/>
    </source>
</evidence>
<evidence type="ECO:0000313" key="15">
    <source>
        <dbReference type="EMBL" id="WUV49645.1"/>
    </source>
</evidence>
<keyword evidence="8" id="KW-0677">Repeat</keyword>
<dbReference type="SUPFAM" id="SSF49503">
    <property type="entry name" value="Cupredoxins"/>
    <property type="match status" value="2"/>
</dbReference>
<comment type="catalytic activity">
    <reaction evidence="11">
        <text>nitric oxide + Fe(III)-[cytochrome c] + H2O = Fe(II)-[cytochrome c] + nitrite + 2 H(+)</text>
        <dbReference type="Rhea" id="RHEA:15233"/>
        <dbReference type="Rhea" id="RHEA-COMP:10350"/>
        <dbReference type="Rhea" id="RHEA-COMP:14399"/>
        <dbReference type="ChEBI" id="CHEBI:15377"/>
        <dbReference type="ChEBI" id="CHEBI:15378"/>
        <dbReference type="ChEBI" id="CHEBI:16301"/>
        <dbReference type="ChEBI" id="CHEBI:16480"/>
        <dbReference type="ChEBI" id="CHEBI:29033"/>
        <dbReference type="ChEBI" id="CHEBI:29034"/>
        <dbReference type="EC" id="1.7.2.1"/>
    </reaction>
</comment>
<dbReference type="Pfam" id="PF07732">
    <property type="entry name" value="Cu-oxidase_3"/>
    <property type="match status" value="1"/>
</dbReference>
<accession>A0ABZ1Z5D1</accession>
<proteinExistence type="inferred from homology"/>
<dbReference type="RefSeq" id="WP_327094405.1">
    <property type="nucleotide sequence ID" value="NZ_CP109149.1"/>
</dbReference>
<dbReference type="InterPro" id="IPR011706">
    <property type="entry name" value="Cu-oxidase_C"/>
</dbReference>
<evidence type="ECO:0000313" key="16">
    <source>
        <dbReference type="Proteomes" id="UP001432062"/>
    </source>
</evidence>
<dbReference type="PROSITE" id="PS51318">
    <property type="entry name" value="TAT"/>
    <property type="match status" value="1"/>
</dbReference>
<dbReference type="Proteomes" id="UP001432062">
    <property type="component" value="Chromosome"/>
</dbReference>
<dbReference type="EC" id="1.7.2.1" evidence="5"/>
<evidence type="ECO:0000256" key="11">
    <source>
        <dbReference type="ARBA" id="ARBA00049340"/>
    </source>
</evidence>
<evidence type="ECO:0000256" key="4">
    <source>
        <dbReference type="ARBA" id="ARBA00011233"/>
    </source>
</evidence>
<comment type="cofactor">
    <cofactor evidence="2">
        <name>Cu(2+)</name>
        <dbReference type="ChEBI" id="CHEBI:29036"/>
    </cofactor>
</comment>
<evidence type="ECO:0000256" key="6">
    <source>
        <dbReference type="ARBA" id="ARBA00017290"/>
    </source>
</evidence>
<organism evidence="15 16">
    <name type="scientific">Nocardia vinacea</name>
    <dbReference type="NCBI Taxonomy" id="96468"/>
    <lineage>
        <taxon>Bacteria</taxon>
        <taxon>Bacillati</taxon>
        <taxon>Actinomycetota</taxon>
        <taxon>Actinomycetes</taxon>
        <taxon>Mycobacteriales</taxon>
        <taxon>Nocardiaceae</taxon>
        <taxon>Nocardia</taxon>
    </lineage>
</organism>
<feature type="domain" description="Plastocyanin-like" evidence="13">
    <location>
        <begin position="241"/>
        <end position="351"/>
    </location>
</feature>
<keyword evidence="10" id="KW-0186">Copper</keyword>
<dbReference type="InterPro" id="IPR011707">
    <property type="entry name" value="Cu-oxidase-like_N"/>
</dbReference>
<feature type="region of interest" description="Disordered" evidence="12">
    <location>
        <begin position="26"/>
        <end position="63"/>
    </location>
</feature>
<evidence type="ECO:0000256" key="10">
    <source>
        <dbReference type="ARBA" id="ARBA00023008"/>
    </source>
</evidence>
<dbReference type="InterPro" id="IPR045087">
    <property type="entry name" value="Cu-oxidase_fam"/>
</dbReference>
<comment type="similarity">
    <text evidence="3">Belongs to the multicopper oxidase family.</text>
</comment>
<name>A0ABZ1Z5D1_9NOCA</name>
<evidence type="ECO:0000256" key="2">
    <source>
        <dbReference type="ARBA" id="ARBA00001973"/>
    </source>
</evidence>
<evidence type="ECO:0000256" key="1">
    <source>
        <dbReference type="ARBA" id="ARBA00001960"/>
    </source>
</evidence>
<evidence type="ECO:0000256" key="3">
    <source>
        <dbReference type="ARBA" id="ARBA00010609"/>
    </source>
</evidence>
<comment type="subunit">
    <text evidence="4">Homotrimer.</text>
</comment>
<evidence type="ECO:0000256" key="7">
    <source>
        <dbReference type="ARBA" id="ARBA00022723"/>
    </source>
</evidence>
<sequence>MTSSIPRRFMLGSAVAASTGLALGTMPLRDSGPAKAEGPSGPHTGHQPNTGGHGGGISGPTFRKGAVVDHVANGFNPTAVLRDFDYGKTSTRPDGRTLREWDVFASDEDIEIAPGLKFPAWTLNSRIPGPTLRCREGDLLRVNFTNGSAHPHTLHFHGIHPAEMDGIPGIGRGVIQPGESFTYEFDATPFGLHLFHCHVGPLAEHIARGMYGTFIVDPPQPRPQADEMVMVMHGYNTTFDGEGNQLYAVNGIPFHYMHEPIKVKRNELVRIYLVNVLEYDPINSFHIHGNFFDYFPTGTRLQPTEYTDTIVQGQGQRGICELRFPYPGQYMFHAHKTEFAELGWMGMFEVTE</sequence>
<dbReference type="InterPro" id="IPR006311">
    <property type="entry name" value="TAT_signal"/>
</dbReference>
<feature type="compositionally biased region" description="Low complexity" evidence="12">
    <location>
        <begin position="41"/>
        <end position="50"/>
    </location>
</feature>
<evidence type="ECO:0000256" key="5">
    <source>
        <dbReference type="ARBA" id="ARBA00011882"/>
    </source>
</evidence>
<comment type="cofactor">
    <cofactor evidence="1">
        <name>Cu(+)</name>
        <dbReference type="ChEBI" id="CHEBI:49552"/>
    </cofactor>
</comment>
<reference evidence="15" key="1">
    <citation type="submission" date="2022-10" db="EMBL/GenBank/DDBJ databases">
        <title>The complete genomes of actinobacterial strains from the NBC collection.</title>
        <authorList>
            <person name="Joergensen T.S."/>
            <person name="Alvarez Arevalo M."/>
            <person name="Sterndorff E.B."/>
            <person name="Faurdal D."/>
            <person name="Vuksanovic O."/>
            <person name="Mourched A.-S."/>
            <person name="Charusanti P."/>
            <person name="Shaw S."/>
            <person name="Blin K."/>
            <person name="Weber T."/>
        </authorList>
    </citation>
    <scope>NUCLEOTIDE SEQUENCE</scope>
    <source>
        <strain evidence="15">NBC_01482</strain>
    </source>
</reference>
<dbReference type="Gene3D" id="2.60.40.420">
    <property type="entry name" value="Cupredoxins - blue copper proteins"/>
    <property type="match status" value="2"/>
</dbReference>
<dbReference type="CDD" id="cd11024">
    <property type="entry name" value="CuRO_1_2DMCO_NIR_like"/>
    <property type="match status" value="1"/>
</dbReference>
<feature type="domain" description="Plastocyanin-like" evidence="14">
    <location>
        <begin position="110"/>
        <end position="220"/>
    </location>
</feature>
<dbReference type="PRINTS" id="PR00695">
    <property type="entry name" value="CUNO2RDTASE"/>
</dbReference>
<dbReference type="PANTHER" id="PTHR11709:SF394">
    <property type="entry name" value="FI03373P-RELATED"/>
    <property type="match status" value="1"/>
</dbReference>
<keyword evidence="9" id="KW-0560">Oxidoreductase</keyword>
<dbReference type="InterPro" id="IPR008972">
    <property type="entry name" value="Cupredoxin"/>
</dbReference>
<dbReference type="InterPro" id="IPR001287">
    <property type="entry name" value="NO2-reductase_Cu"/>
</dbReference>
<dbReference type="PANTHER" id="PTHR11709">
    <property type="entry name" value="MULTI-COPPER OXIDASE"/>
    <property type="match status" value="1"/>
</dbReference>
<evidence type="ECO:0000256" key="12">
    <source>
        <dbReference type="SAM" id="MobiDB-lite"/>
    </source>
</evidence>
<evidence type="ECO:0000256" key="9">
    <source>
        <dbReference type="ARBA" id="ARBA00023002"/>
    </source>
</evidence>
<keyword evidence="7" id="KW-0479">Metal-binding</keyword>
<dbReference type="EMBL" id="CP109441">
    <property type="protein sequence ID" value="WUV49645.1"/>
    <property type="molecule type" value="Genomic_DNA"/>
</dbReference>
<protein>
    <recommendedName>
        <fullName evidence="6">Copper-containing nitrite reductase</fullName>
        <ecNumber evidence="5">1.7.2.1</ecNumber>
    </recommendedName>
</protein>
<evidence type="ECO:0000256" key="8">
    <source>
        <dbReference type="ARBA" id="ARBA00022737"/>
    </source>
</evidence>
<evidence type="ECO:0000259" key="14">
    <source>
        <dbReference type="Pfam" id="PF07732"/>
    </source>
</evidence>
<dbReference type="Pfam" id="PF07731">
    <property type="entry name" value="Cu-oxidase_2"/>
    <property type="match status" value="1"/>
</dbReference>
<keyword evidence="16" id="KW-1185">Reference proteome</keyword>
<gene>
    <name evidence="15" type="ORF">OG563_16435</name>
</gene>